<dbReference type="AlphaFoldDB" id="A0A558HSJ3"/>
<dbReference type="Gene3D" id="3.20.20.10">
    <property type="entry name" value="Alanine racemase"/>
    <property type="match status" value="1"/>
</dbReference>
<dbReference type="NCBIfam" id="TIGR00044">
    <property type="entry name" value="YggS family pyridoxal phosphate-dependent enzyme"/>
    <property type="match status" value="1"/>
</dbReference>
<dbReference type="PANTHER" id="PTHR10146">
    <property type="entry name" value="PROLINE SYNTHETASE CO-TRANSCRIBED BACTERIAL HOMOLOG PROTEIN"/>
    <property type="match status" value="1"/>
</dbReference>
<evidence type="ECO:0000313" key="6">
    <source>
        <dbReference type="EMBL" id="TVU72106.1"/>
    </source>
</evidence>
<sequence length="245" mass="26679">MTTVPDDEACVTQCILEARARLEKALQTSKRNAHSAQLLAVSKTKPASLLRAAWNSGQRAFGENYLQEALDKQQALSDLADIEWHFIGPVQSNKTRAIAEHFAWVHTVERDKIARRLSEQRPTALEPLNVCLQVNVSGEASKAGVAPGELMALAETVMALPSLNLRGLMAIPAPCPLDSSEEEQRAPFRQLREMLDQLQARYPQAALDTLSMGMSADLEAAVAEGATLVRLGTAIFGARDYSTIS</sequence>
<organism evidence="6 7">
    <name type="scientific">Cobetia crustatorum</name>
    <dbReference type="NCBI Taxonomy" id="553385"/>
    <lineage>
        <taxon>Bacteria</taxon>
        <taxon>Pseudomonadati</taxon>
        <taxon>Pseudomonadota</taxon>
        <taxon>Gammaproteobacteria</taxon>
        <taxon>Oceanospirillales</taxon>
        <taxon>Halomonadaceae</taxon>
        <taxon>Cobetia</taxon>
    </lineage>
</organism>
<feature type="modified residue" description="N6-(pyridoxal phosphate)lysine" evidence="2 3">
    <location>
        <position position="43"/>
    </location>
</feature>
<keyword evidence="1 2" id="KW-0663">Pyridoxal phosphate</keyword>
<dbReference type="GO" id="GO:0030170">
    <property type="term" value="F:pyridoxal phosphate binding"/>
    <property type="evidence" value="ECO:0007669"/>
    <property type="project" value="UniProtKB-UniRule"/>
</dbReference>
<name>A0A558HSJ3_9GAMM</name>
<evidence type="ECO:0000256" key="1">
    <source>
        <dbReference type="ARBA" id="ARBA00022898"/>
    </source>
</evidence>
<proteinExistence type="inferred from homology"/>
<dbReference type="SUPFAM" id="SSF51419">
    <property type="entry name" value="PLP-binding barrel"/>
    <property type="match status" value="1"/>
</dbReference>
<gene>
    <name evidence="6" type="ORF">FQP86_06230</name>
</gene>
<evidence type="ECO:0000313" key="7">
    <source>
        <dbReference type="Proteomes" id="UP000319941"/>
    </source>
</evidence>
<dbReference type="FunFam" id="3.20.20.10:FF:000018">
    <property type="entry name" value="Pyridoxal phosphate homeostasis protein"/>
    <property type="match status" value="1"/>
</dbReference>
<dbReference type="InterPro" id="IPR029066">
    <property type="entry name" value="PLP-binding_barrel"/>
</dbReference>
<dbReference type="PIRSF" id="PIRSF004848">
    <property type="entry name" value="YBL036c_PLPDEIII"/>
    <property type="match status" value="1"/>
</dbReference>
<dbReference type="InterPro" id="IPR011078">
    <property type="entry name" value="PyrdxlP_homeostasis"/>
</dbReference>
<comment type="function">
    <text evidence="2">Pyridoxal 5'-phosphate (PLP)-binding protein, which is involved in PLP homeostasis.</text>
</comment>
<evidence type="ECO:0000256" key="3">
    <source>
        <dbReference type="PIRSR" id="PIRSR004848-1"/>
    </source>
</evidence>
<dbReference type="Pfam" id="PF01168">
    <property type="entry name" value="Ala_racemase_N"/>
    <property type="match status" value="1"/>
</dbReference>
<comment type="cofactor">
    <cofactor evidence="3">
        <name>pyridoxal 5'-phosphate</name>
        <dbReference type="ChEBI" id="CHEBI:597326"/>
    </cofactor>
</comment>
<reference evidence="6 7" key="1">
    <citation type="submission" date="2019-07" db="EMBL/GenBank/DDBJ databases">
        <title>Diversity of Bacteria from Kongsfjorden, Arctic.</title>
        <authorList>
            <person name="Yu Y."/>
        </authorList>
    </citation>
    <scope>NUCLEOTIDE SEQUENCE [LARGE SCALE GENOMIC DNA]</scope>
    <source>
        <strain evidence="6 7">SM1923</strain>
    </source>
</reference>
<dbReference type="RefSeq" id="WP_024952173.1">
    <property type="nucleotide sequence ID" value="NZ_CAWOWR010000087.1"/>
</dbReference>
<feature type="domain" description="Alanine racemase N-terminal" evidence="5">
    <location>
        <begin position="21"/>
        <end position="239"/>
    </location>
</feature>
<evidence type="ECO:0000256" key="2">
    <source>
        <dbReference type="HAMAP-Rule" id="MF_02087"/>
    </source>
</evidence>
<dbReference type="HAMAP" id="MF_02087">
    <property type="entry name" value="PLP_homeostasis"/>
    <property type="match status" value="1"/>
</dbReference>
<dbReference type="PROSITE" id="PS01211">
    <property type="entry name" value="UPF0001"/>
    <property type="match status" value="1"/>
</dbReference>
<dbReference type="OrthoDB" id="9804072at2"/>
<dbReference type="CDD" id="cd06824">
    <property type="entry name" value="PLPDE_III_Yggs_like"/>
    <property type="match status" value="1"/>
</dbReference>
<dbReference type="STRING" id="553385.GCA_000591415_02110"/>
<evidence type="ECO:0000259" key="5">
    <source>
        <dbReference type="Pfam" id="PF01168"/>
    </source>
</evidence>
<dbReference type="PANTHER" id="PTHR10146:SF14">
    <property type="entry name" value="PYRIDOXAL PHOSPHATE HOMEOSTASIS PROTEIN"/>
    <property type="match status" value="1"/>
</dbReference>
<comment type="similarity">
    <text evidence="2 4">Belongs to the pyridoxal phosphate-binding protein YggS/PROSC family.</text>
</comment>
<accession>A0A558HSJ3</accession>
<keyword evidence="7" id="KW-1185">Reference proteome</keyword>
<dbReference type="Proteomes" id="UP000319941">
    <property type="component" value="Unassembled WGS sequence"/>
</dbReference>
<dbReference type="EMBL" id="VNFH01000003">
    <property type="protein sequence ID" value="TVU72106.1"/>
    <property type="molecule type" value="Genomic_DNA"/>
</dbReference>
<comment type="caution">
    <text evidence="6">The sequence shown here is derived from an EMBL/GenBank/DDBJ whole genome shotgun (WGS) entry which is preliminary data.</text>
</comment>
<evidence type="ECO:0000256" key="4">
    <source>
        <dbReference type="RuleBase" id="RU004514"/>
    </source>
</evidence>
<protein>
    <recommendedName>
        <fullName evidence="2">Pyridoxal phosphate homeostasis protein</fullName>
        <shortName evidence="2">PLP homeostasis protein</shortName>
    </recommendedName>
</protein>
<dbReference type="InterPro" id="IPR001608">
    <property type="entry name" value="Ala_racemase_N"/>
</dbReference>